<dbReference type="Proteomes" id="UP000507470">
    <property type="component" value="Unassembled WGS sequence"/>
</dbReference>
<name>A0A6J8BMU8_MYTCO</name>
<evidence type="ECO:0000313" key="2">
    <source>
        <dbReference type="Proteomes" id="UP000507470"/>
    </source>
</evidence>
<gene>
    <name evidence="1" type="ORF">MCOR_20581</name>
</gene>
<keyword evidence="2" id="KW-1185">Reference proteome</keyword>
<dbReference type="AlphaFoldDB" id="A0A6J8BMU8"/>
<organism evidence="1 2">
    <name type="scientific">Mytilus coruscus</name>
    <name type="common">Sea mussel</name>
    <dbReference type="NCBI Taxonomy" id="42192"/>
    <lineage>
        <taxon>Eukaryota</taxon>
        <taxon>Metazoa</taxon>
        <taxon>Spiralia</taxon>
        <taxon>Lophotrochozoa</taxon>
        <taxon>Mollusca</taxon>
        <taxon>Bivalvia</taxon>
        <taxon>Autobranchia</taxon>
        <taxon>Pteriomorphia</taxon>
        <taxon>Mytilida</taxon>
        <taxon>Mytiloidea</taxon>
        <taxon>Mytilidae</taxon>
        <taxon>Mytilinae</taxon>
        <taxon>Mytilus</taxon>
    </lineage>
</organism>
<dbReference type="EMBL" id="CACVKT020003675">
    <property type="protein sequence ID" value="CAC5384992.1"/>
    <property type="molecule type" value="Genomic_DNA"/>
</dbReference>
<dbReference type="OrthoDB" id="6099896at2759"/>
<protein>
    <submittedName>
        <fullName evidence="1">Uncharacterized protein</fullName>
    </submittedName>
</protein>
<sequence>MLYVKNVINYISVKLIRCYFDLRLFGLETNVGRKRPRSTSDFKRMSYWLDSNLNLVLIHYVGNENLYQPMPHGNSKRDTEFVRTMPSVIDTIKEKRVNLDNNEVIVNQQPVIENPTSNPDCSQQSFARFNVDNNLITLVPQQGAFIVNGRKGKYLFLFFQMKHVSVNHQPLVFIFWLQK</sequence>
<reference evidence="1 2" key="1">
    <citation type="submission" date="2020-06" db="EMBL/GenBank/DDBJ databases">
        <authorList>
            <person name="Li R."/>
            <person name="Bekaert M."/>
        </authorList>
    </citation>
    <scope>NUCLEOTIDE SEQUENCE [LARGE SCALE GENOMIC DNA]</scope>
    <source>
        <strain evidence="2">wild</strain>
    </source>
</reference>
<accession>A0A6J8BMU8</accession>
<proteinExistence type="predicted"/>
<evidence type="ECO:0000313" key="1">
    <source>
        <dbReference type="EMBL" id="CAC5384992.1"/>
    </source>
</evidence>